<gene>
    <name evidence="1" type="ORF">Sliba_05590</name>
    <name evidence="2" type="ORF">STRLI_000629</name>
</gene>
<organism evidence="1 3">
    <name type="scientific">Streptomyces nigrescens</name>
    <dbReference type="NCBI Taxonomy" id="1920"/>
    <lineage>
        <taxon>Bacteria</taxon>
        <taxon>Bacillati</taxon>
        <taxon>Actinomycetota</taxon>
        <taxon>Actinomycetes</taxon>
        <taxon>Kitasatosporales</taxon>
        <taxon>Streptomycetaceae</taxon>
        <taxon>Streptomyces</taxon>
    </lineage>
</organism>
<proteinExistence type="predicted"/>
<reference evidence="2 4" key="2">
    <citation type="submission" date="2022-12" db="EMBL/GenBank/DDBJ databases">
        <authorList>
            <person name="Ruckert C."/>
            <person name="Busche T."/>
            <person name="Kalinowski J."/>
            <person name="Wittmann C."/>
        </authorList>
    </citation>
    <scope>NUCLEOTIDE SEQUENCE [LARGE SCALE GENOMIC DNA]</scope>
    <source>
        <strain evidence="2 4">DSM 40555</strain>
    </source>
</reference>
<sequence length="227" mass="24583">MTDSKKILAWTRDAIAEVEATASLGKCPDWGHCTPDCHHDEPDGITPQAAERQAQLTLWHCAGDRELLELHGGSMHSCPAKDDTGYLDEWTQFGYGDTCPVVQRIAEGYGWTDAGQKAPFQRMAEIAARVVAKTEAVDQTEFALAPSPTGYDGRADLARLRARLAADRDRAARNAQHAHTEQVRLVGDGIVAGLDTALRWLDDVLGEVDRSCGKPRAGGPAQAADRP</sequence>
<dbReference type="Proteomes" id="UP001210609">
    <property type="component" value="Chromosome"/>
</dbReference>
<dbReference type="Proteomes" id="UP000429552">
    <property type="component" value="Unassembled WGS sequence"/>
</dbReference>
<evidence type="ECO:0000313" key="4">
    <source>
        <dbReference type="Proteomes" id="UP001210609"/>
    </source>
</evidence>
<evidence type="ECO:0000313" key="3">
    <source>
        <dbReference type="Proteomes" id="UP000429552"/>
    </source>
</evidence>
<evidence type="ECO:0000313" key="1">
    <source>
        <dbReference type="EMBL" id="GFE20106.1"/>
    </source>
</evidence>
<accession>A0A640TCS4</accession>
<protein>
    <submittedName>
        <fullName evidence="1">Uncharacterized protein</fullName>
    </submittedName>
</protein>
<keyword evidence="4" id="KW-1185">Reference proteome</keyword>
<dbReference type="RefSeq" id="WP_159484165.1">
    <property type="nucleotide sequence ID" value="NZ_BLIP01000001.1"/>
</dbReference>
<name>A0A640TCS4_STRNI</name>
<evidence type="ECO:0000313" key="2">
    <source>
        <dbReference type="EMBL" id="WAT94957.1"/>
    </source>
</evidence>
<dbReference type="AlphaFoldDB" id="A0A640TCS4"/>
<dbReference type="EMBL" id="BLIP01000001">
    <property type="protein sequence ID" value="GFE20106.1"/>
    <property type="molecule type" value="Genomic_DNA"/>
</dbReference>
<dbReference type="EMBL" id="CP114202">
    <property type="protein sequence ID" value="WAT94957.1"/>
    <property type="molecule type" value="Genomic_DNA"/>
</dbReference>
<reference evidence="1 3" key="1">
    <citation type="submission" date="2019-12" db="EMBL/GenBank/DDBJ databases">
        <title>Whole genome shotgun sequence of Streptomyces libani subsp. libani NBRC 13452.</title>
        <authorList>
            <person name="Ichikawa N."/>
            <person name="Kimura A."/>
            <person name="Kitahashi Y."/>
            <person name="Komaki H."/>
            <person name="Tamura T."/>
        </authorList>
    </citation>
    <scope>NUCLEOTIDE SEQUENCE [LARGE SCALE GENOMIC DNA]</scope>
    <source>
        <strain evidence="1 3">NBRC 13452</strain>
    </source>
</reference>